<evidence type="ECO:0000256" key="1">
    <source>
        <dbReference type="ARBA" id="ARBA00009100"/>
    </source>
</evidence>
<dbReference type="EMBL" id="CAMXCT010003539">
    <property type="protein sequence ID" value="CAI4004976.1"/>
    <property type="molecule type" value="Genomic_DNA"/>
</dbReference>
<reference evidence="3 4" key="2">
    <citation type="submission" date="2024-05" db="EMBL/GenBank/DDBJ databases">
        <authorList>
            <person name="Chen Y."/>
            <person name="Shah S."/>
            <person name="Dougan E. K."/>
            <person name="Thang M."/>
            <person name="Chan C."/>
        </authorList>
    </citation>
    <scope>NUCLEOTIDE SEQUENCE [LARGE SCALE GENOMIC DNA]</scope>
</reference>
<reference evidence="2" key="1">
    <citation type="submission" date="2022-10" db="EMBL/GenBank/DDBJ databases">
        <authorList>
            <person name="Chen Y."/>
            <person name="Dougan E. K."/>
            <person name="Chan C."/>
            <person name="Rhodes N."/>
            <person name="Thang M."/>
        </authorList>
    </citation>
    <scope>NUCLEOTIDE SEQUENCE</scope>
</reference>
<dbReference type="InterPro" id="IPR014752">
    <property type="entry name" value="Arrestin-like_C"/>
</dbReference>
<dbReference type="EMBL" id="CAMXCT020003539">
    <property type="protein sequence ID" value="CAL1158351.1"/>
    <property type="molecule type" value="Genomic_DNA"/>
</dbReference>
<evidence type="ECO:0000313" key="4">
    <source>
        <dbReference type="Proteomes" id="UP001152797"/>
    </source>
</evidence>
<accession>A0A9P1GBR0</accession>
<dbReference type="AlphaFoldDB" id="A0A9P1GBR0"/>
<evidence type="ECO:0000313" key="2">
    <source>
        <dbReference type="EMBL" id="CAI4004976.1"/>
    </source>
</evidence>
<protein>
    <submittedName>
        <fullName evidence="3">Vacuolar protein sorting-associated protein 26</fullName>
    </submittedName>
</protein>
<dbReference type="InterPro" id="IPR028934">
    <property type="entry name" value="Vps26-related"/>
</dbReference>
<dbReference type="PANTHER" id="PTHR12233">
    <property type="entry name" value="VACUOLAR PROTEIN SORTING 26 RELATED"/>
    <property type="match status" value="1"/>
</dbReference>
<dbReference type="Gene3D" id="2.60.40.640">
    <property type="match status" value="1"/>
</dbReference>
<gene>
    <name evidence="2" type="ORF">C1SCF055_LOCUS30734</name>
</gene>
<evidence type="ECO:0000313" key="3">
    <source>
        <dbReference type="EMBL" id="CAL4792288.1"/>
    </source>
</evidence>
<comment type="similarity">
    <text evidence="1">Belongs to the VPS26 family.</text>
</comment>
<dbReference type="OrthoDB" id="3821113at2759"/>
<organism evidence="2">
    <name type="scientific">Cladocopium goreaui</name>
    <dbReference type="NCBI Taxonomy" id="2562237"/>
    <lineage>
        <taxon>Eukaryota</taxon>
        <taxon>Sar</taxon>
        <taxon>Alveolata</taxon>
        <taxon>Dinophyceae</taxon>
        <taxon>Suessiales</taxon>
        <taxon>Symbiodiniaceae</taxon>
        <taxon>Cladocopium</taxon>
    </lineage>
</organism>
<dbReference type="Pfam" id="PF03643">
    <property type="entry name" value="Vps26"/>
    <property type="match status" value="1"/>
</dbReference>
<name>A0A9P1GBR0_9DINO</name>
<comment type="caution">
    <text evidence="2">The sequence shown here is derived from an EMBL/GenBank/DDBJ whole genome shotgun (WGS) entry which is preliminary data.</text>
</comment>
<sequence>MQNFYTLSAAIEGNSYTKVDKQNETYSGINVRLRYFVRLVVLRSYAVNIFKEVDMVVQNVYPPPDLNNNIKMEALGTGTPLGTIGHLMLR</sequence>
<dbReference type="Proteomes" id="UP001152797">
    <property type="component" value="Unassembled WGS sequence"/>
</dbReference>
<dbReference type="GO" id="GO:0006886">
    <property type="term" value="P:intracellular protein transport"/>
    <property type="evidence" value="ECO:0007669"/>
    <property type="project" value="InterPro"/>
</dbReference>
<keyword evidence="4" id="KW-1185">Reference proteome</keyword>
<proteinExistence type="inferred from homology"/>
<dbReference type="EMBL" id="CAMXCT030003539">
    <property type="protein sequence ID" value="CAL4792288.1"/>
    <property type="molecule type" value="Genomic_DNA"/>
</dbReference>